<gene>
    <name evidence="2" type="ORF">SORBI_3001G429950</name>
</gene>
<evidence type="ECO:0000313" key="2">
    <source>
        <dbReference type="EMBL" id="OQU92883.1"/>
    </source>
</evidence>
<dbReference type="EMBL" id="CM000760">
    <property type="protein sequence ID" value="OQU92883.1"/>
    <property type="molecule type" value="Genomic_DNA"/>
</dbReference>
<dbReference type="Gramene" id="OQU92883">
    <property type="protein sequence ID" value="OQU92883"/>
    <property type="gene ID" value="SORBI_3001G429950"/>
</dbReference>
<protein>
    <submittedName>
        <fullName evidence="2">Uncharacterized protein</fullName>
    </submittedName>
</protein>
<dbReference type="AlphaFoldDB" id="A0A1Z5SAC8"/>
<reference evidence="3" key="2">
    <citation type="journal article" date="2018" name="Plant J.">
        <title>The Sorghum bicolor reference genome: improved assembly, gene annotations, a transcriptome atlas, and signatures of genome organization.</title>
        <authorList>
            <person name="McCormick R.F."/>
            <person name="Truong S.K."/>
            <person name="Sreedasyam A."/>
            <person name="Jenkins J."/>
            <person name="Shu S."/>
            <person name="Sims D."/>
            <person name="Kennedy M."/>
            <person name="Amirebrahimi M."/>
            <person name="Weers B.D."/>
            <person name="McKinley B."/>
            <person name="Mattison A."/>
            <person name="Morishige D.T."/>
            <person name="Grimwood J."/>
            <person name="Schmutz J."/>
            <person name="Mullet J.E."/>
        </authorList>
    </citation>
    <scope>NUCLEOTIDE SEQUENCE [LARGE SCALE GENOMIC DNA]</scope>
    <source>
        <strain evidence="3">cv. BTx623</strain>
    </source>
</reference>
<feature type="compositionally biased region" description="Basic residues" evidence="1">
    <location>
        <begin position="1"/>
        <end position="12"/>
    </location>
</feature>
<dbReference type="Proteomes" id="UP000000768">
    <property type="component" value="Chromosome 1"/>
</dbReference>
<sequence length="90" mass="10059">MSPKRRPSKRVRSIAPEEAAPRRCTQSSTTDKRVIGTTSGEEDSSQPDAETTVPLYPQNNKTCQVPLPPRARKPRFETCGKMLEKMSKSL</sequence>
<accession>A0A1Z5SAC8</accession>
<keyword evidence="3" id="KW-1185">Reference proteome</keyword>
<proteinExistence type="predicted"/>
<name>A0A1Z5SAC8_SORBI</name>
<evidence type="ECO:0000313" key="3">
    <source>
        <dbReference type="Proteomes" id="UP000000768"/>
    </source>
</evidence>
<reference evidence="2 3" key="1">
    <citation type="journal article" date="2009" name="Nature">
        <title>The Sorghum bicolor genome and the diversification of grasses.</title>
        <authorList>
            <person name="Paterson A.H."/>
            <person name="Bowers J.E."/>
            <person name="Bruggmann R."/>
            <person name="Dubchak I."/>
            <person name="Grimwood J."/>
            <person name="Gundlach H."/>
            <person name="Haberer G."/>
            <person name="Hellsten U."/>
            <person name="Mitros T."/>
            <person name="Poliakov A."/>
            <person name="Schmutz J."/>
            <person name="Spannagl M."/>
            <person name="Tang H."/>
            <person name="Wang X."/>
            <person name="Wicker T."/>
            <person name="Bharti A.K."/>
            <person name="Chapman J."/>
            <person name="Feltus F.A."/>
            <person name="Gowik U."/>
            <person name="Grigoriev I.V."/>
            <person name="Lyons E."/>
            <person name="Maher C.A."/>
            <person name="Martis M."/>
            <person name="Narechania A."/>
            <person name="Otillar R.P."/>
            <person name="Penning B.W."/>
            <person name="Salamov A.A."/>
            <person name="Wang Y."/>
            <person name="Zhang L."/>
            <person name="Carpita N.C."/>
            <person name="Freeling M."/>
            <person name="Gingle A.R."/>
            <person name="Hash C.T."/>
            <person name="Keller B."/>
            <person name="Klein P."/>
            <person name="Kresovich S."/>
            <person name="McCann M.C."/>
            <person name="Ming R."/>
            <person name="Peterson D.G."/>
            <person name="Mehboob-ur-Rahman"/>
            <person name="Ware D."/>
            <person name="Westhoff P."/>
            <person name="Mayer K.F."/>
            <person name="Messing J."/>
            <person name="Rokhsar D.S."/>
        </authorList>
    </citation>
    <scope>NUCLEOTIDE SEQUENCE [LARGE SCALE GENOMIC DNA]</scope>
    <source>
        <strain evidence="3">cv. BTx623</strain>
    </source>
</reference>
<dbReference type="InParanoid" id="A0A1Z5SAC8"/>
<feature type="region of interest" description="Disordered" evidence="1">
    <location>
        <begin position="1"/>
        <end position="73"/>
    </location>
</feature>
<organism evidence="2 3">
    <name type="scientific">Sorghum bicolor</name>
    <name type="common">Sorghum</name>
    <name type="synonym">Sorghum vulgare</name>
    <dbReference type="NCBI Taxonomy" id="4558"/>
    <lineage>
        <taxon>Eukaryota</taxon>
        <taxon>Viridiplantae</taxon>
        <taxon>Streptophyta</taxon>
        <taxon>Embryophyta</taxon>
        <taxon>Tracheophyta</taxon>
        <taxon>Spermatophyta</taxon>
        <taxon>Magnoliopsida</taxon>
        <taxon>Liliopsida</taxon>
        <taxon>Poales</taxon>
        <taxon>Poaceae</taxon>
        <taxon>PACMAD clade</taxon>
        <taxon>Panicoideae</taxon>
        <taxon>Andropogonodae</taxon>
        <taxon>Andropogoneae</taxon>
        <taxon>Sorghinae</taxon>
        <taxon>Sorghum</taxon>
    </lineage>
</organism>
<evidence type="ECO:0000256" key="1">
    <source>
        <dbReference type="SAM" id="MobiDB-lite"/>
    </source>
</evidence>